<evidence type="ECO:0000256" key="3">
    <source>
        <dbReference type="ARBA" id="ARBA00022777"/>
    </source>
</evidence>
<evidence type="ECO:0000256" key="7">
    <source>
        <dbReference type="SAM" id="MobiDB-lite"/>
    </source>
</evidence>
<reference evidence="9 10" key="1">
    <citation type="submission" date="2019-02" db="EMBL/GenBank/DDBJ databases">
        <title>Deep-cultivation of Planctomycetes and their phenomic and genomic characterization uncovers novel biology.</title>
        <authorList>
            <person name="Wiegand S."/>
            <person name="Jogler M."/>
            <person name="Boedeker C."/>
            <person name="Pinto D."/>
            <person name="Vollmers J."/>
            <person name="Rivas-Marin E."/>
            <person name="Kohn T."/>
            <person name="Peeters S.H."/>
            <person name="Heuer A."/>
            <person name="Rast P."/>
            <person name="Oberbeckmann S."/>
            <person name="Bunk B."/>
            <person name="Jeske O."/>
            <person name="Meyerdierks A."/>
            <person name="Storesund J.E."/>
            <person name="Kallscheuer N."/>
            <person name="Luecker S."/>
            <person name="Lage O.M."/>
            <person name="Pohl T."/>
            <person name="Merkel B.J."/>
            <person name="Hornburger P."/>
            <person name="Mueller R.-W."/>
            <person name="Bruemmer F."/>
            <person name="Labrenz M."/>
            <person name="Spormann A.M."/>
            <person name="Op Den Camp H."/>
            <person name="Overmann J."/>
            <person name="Amann R."/>
            <person name="Jetten M.S.M."/>
            <person name="Mascher T."/>
            <person name="Medema M.H."/>
            <person name="Devos D.P."/>
            <person name="Kaster A.-K."/>
            <person name="Ovreas L."/>
            <person name="Rohde M."/>
            <person name="Galperin M.Y."/>
            <person name="Jogler C."/>
        </authorList>
    </citation>
    <scope>NUCLEOTIDE SEQUENCE [LARGE SCALE GENOMIC DNA]</scope>
    <source>
        <strain evidence="9 10">Pan14r</strain>
    </source>
</reference>
<dbReference type="AlphaFoldDB" id="A0A5C5Y8C1"/>
<keyword evidence="10" id="KW-1185">Reference proteome</keyword>
<dbReference type="SUPFAM" id="SSF52540">
    <property type="entry name" value="P-loop containing nucleoside triphosphate hydrolases"/>
    <property type="match status" value="1"/>
</dbReference>
<dbReference type="InterPro" id="IPR025669">
    <property type="entry name" value="AAA_dom"/>
</dbReference>
<protein>
    <submittedName>
        <fullName evidence="9">Putative tyrosine-protein kinase in cps region</fullName>
        <ecNumber evidence="9">2.7.10.-</ecNumber>
    </submittedName>
</protein>
<dbReference type="InterPro" id="IPR050445">
    <property type="entry name" value="Bact_polysacc_biosynth/exp"/>
</dbReference>
<keyword evidence="1 9" id="KW-0808">Transferase</keyword>
<evidence type="ECO:0000256" key="2">
    <source>
        <dbReference type="ARBA" id="ARBA00022741"/>
    </source>
</evidence>
<evidence type="ECO:0000256" key="6">
    <source>
        <dbReference type="SAM" id="Coils"/>
    </source>
</evidence>
<feature type="coiled-coil region" evidence="6">
    <location>
        <begin position="317"/>
        <end position="348"/>
    </location>
</feature>
<feature type="compositionally biased region" description="Basic and acidic residues" evidence="7">
    <location>
        <begin position="694"/>
        <end position="705"/>
    </location>
</feature>
<keyword evidence="3 9" id="KW-0418">Kinase</keyword>
<dbReference type="Pfam" id="PF13614">
    <property type="entry name" value="AAA_31"/>
    <property type="match status" value="1"/>
</dbReference>
<evidence type="ECO:0000313" key="10">
    <source>
        <dbReference type="Proteomes" id="UP000317238"/>
    </source>
</evidence>
<keyword evidence="6" id="KW-0175">Coiled coil</keyword>
<evidence type="ECO:0000256" key="4">
    <source>
        <dbReference type="ARBA" id="ARBA00022840"/>
    </source>
</evidence>
<dbReference type="EMBL" id="SJPL01000001">
    <property type="protein sequence ID" value="TWT70515.1"/>
    <property type="molecule type" value="Genomic_DNA"/>
</dbReference>
<evidence type="ECO:0000256" key="5">
    <source>
        <dbReference type="ARBA" id="ARBA00023137"/>
    </source>
</evidence>
<dbReference type="InterPro" id="IPR027417">
    <property type="entry name" value="P-loop_NTPase"/>
</dbReference>
<dbReference type="GO" id="GO:0016301">
    <property type="term" value="F:kinase activity"/>
    <property type="evidence" value="ECO:0007669"/>
    <property type="project" value="UniProtKB-KW"/>
</dbReference>
<evidence type="ECO:0000259" key="8">
    <source>
        <dbReference type="Pfam" id="PF13614"/>
    </source>
</evidence>
<keyword evidence="4" id="KW-0067">ATP-binding</keyword>
<name>A0A5C5Y8C1_9PLAN</name>
<gene>
    <name evidence="9" type="ORF">Pan14r_28220</name>
</gene>
<dbReference type="Gene3D" id="3.40.50.300">
    <property type="entry name" value="P-loop containing nucleotide triphosphate hydrolases"/>
    <property type="match status" value="1"/>
</dbReference>
<dbReference type="PANTHER" id="PTHR32309">
    <property type="entry name" value="TYROSINE-PROTEIN KINASE"/>
    <property type="match status" value="1"/>
</dbReference>
<feature type="region of interest" description="Disordered" evidence="7">
    <location>
        <begin position="678"/>
        <end position="705"/>
    </location>
</feature>
<dbReference type="EC" id="2.7.10.-" evidence="9"/>
<sequence length="705" mass="78643">MSIPLAAVFGTAAFLSQSPKYTSSALLQLSSTDNSLVFDGDGEDSEFELFQGTQRELVKSRLVMTAALRDPTLSDSRVVREEEFPVEWMLENIKVDTPKQTEIMTISTSEIDPEEAIELVNSVVDAFLVQVVNRERSTRQARLDSIERVFDEKDAELRRKRRDLKSLAERLGTSDSEVLSIAQQFLMQELGDVRSQLISIQLRKWTAQATLRSLDAMDLQTEHTTEKDEEVPLDEVQAALLNDPIYVELMRDRLNAFRLQSEADSAMKETGKTSTFHELRGFVDSELESRKQQIQDELKELAPLRRSQQEFRTRQERERERSRIAAEVEVLDQLENQLQTQADTLKKEFGSIGNQSVDIEMMRREISQLDEVLGVIAQQREQLRVELRSRPRVEVLQRAEEAEPSGSMKRVALAGMGSLAGLIIPLGLCIGFDLLQNRVNSAASLGQKTGIRLLSSIPLVPIRSIGGKNRRSKRSLFWQHRLSESMKRLASRINNSLPSNRGQMLIVTSANRNEGRTTVSTQLATALAKSGRNVLLVDADFRKPAIHRVYGVPQSPGLSEVFRGEVEAHTVVHKTEQDRLQALTVGAPCETTLQILAQDKLSSHLKEIRTLADIVVVDGGPVLSAADMECVSPHVDGVVIVARRDVSRVGDIQVAIDHLRMAETHVCGAVVVEPLKSDAKPGKHADLGTSPGRRHVDTSRREAPA</sequence>
<accession>A0A5C5Y8C1</accession>
<dbReference type="PANTHER" id="PTHR32309:SF31">
    <property type="entry name" value="CAPSULAR EXOPOLYSACCHARIDE FAMILY"/>
    <property type="match status" value="1"/>
</dbReference>
<keyword evidence="2" id="KW-0547">Nucleotide-binding</keyword>
<dbReference type="InterPro" id="IPR005702">
    <property type="entry name" value="Wzc-like_C"/>
</dbReference>
<dbReference type="CDD" id="cd05387">
    <property type="entry name" value="BY-kinase"/>
    <property type="match status" value="1"/>
</dbReference>
<comment type="caution">
    <text evidence="9">The sequence shown here is derived from an EMBL/GenBank/DDBJ whole genome shotgun (WGS) entry which is preliminary data.</text>
</comment>
<evidence type="ECO:0000256" key="1">
    <source>
        <dbReference type="ARBA" id="ARBA00022679"/>
    </source>
</evidence>
<proteinExistence type="predicted"/>
<dbReference type="Proteomes" id="UP000317238">
    <property type="component" value="Unassembled WGS sequence"/>
</dbReference>
<organism evidence="9 10">
    <name type="scientific">Crateriforma conspicua</name>
    <dbReference type="NCBI Taxonomy" id="2527996"/>
    <lineage>
        <taxon>Bacteria</taxon>
        <taxon>Pseudomonadati</taxon>
        <taxon>Planctomycetota</taxon>
        <taxon>Planctomycetia</taxon>
        <taxon>Planctomycetales</taxon>
        <taxon>Planctomycetaceae</taxon>
        <taxon>Crateriforma</taxon>
    </lineage>
</organism>
<feature type="domain" description="AAA" evidence="8">
    <location>
        <begin position="515"/>
        <end position="631"/>
    </location>
</feature>
<keyword evidence="5" id="KW-0829">Tyrosine-protein kinase</keyword>
<evidence type="ECO:0000313" key="9">
    <source>
        <dbReference type="EMBL" id="TWT70515.1"/>
    </source>
</evidence>